<evidence type="ECO:0000313" key="2">
    <source>
        <dbReference type="Proteomes" id="UP000190667"/>
    </source>
</evidence>
<dbReference type="Proteomes" id="UP000190667">
    <property type="component" value="Unassembled WGS sequence"/>
</dbReference>
<name>A0A1S8YSK0_9GAMM</name>
<reference evidence="1 2" key="1">
    <citation type="submission" date="2016-12" db="EMBL/GenBank/DDBJ databases">
        <title>Izhakiella australiana sp. nov. of genus Izhakiella isolated from Australian desert.</title>
        <authorList>
            <person name="Ji M."/>
        </authorList>
    </citation>
    <scope>NUCLEOTIDE SEQUENCE [LARGE SCALE GENOMIC DNA]</scope>
    <source>
        <strain evidence="1 2">D4N98</strain>
    </source>
</reference>
<dbReference type="OrthoDB" id="6428434at2"/>
<organism evidence="1 2">
    <name type="scientific">Izhakiella australiensis</name>
    <dbReference type="NCBI Taxonomy" id="1926881"/>
    <lineage>
        <taxon>Bacteria</taxon>
        <taxon>Pseudomonadati</taxon>
        <taxon>Pseudomonadota</taxon>
        <taxon>Gammaproteobacteria</taxon>
        <taxon>Enterobacterales</taxon>
        <taxon>Erwiniaceae</taxon>
        <taxon>Izhakiella</taxon>
    </lineage>
</organism>
<proteinExistence type="predicted"/>
<sequence length="160" mass="18847">MKRIFQLIKKAFNHRYIYSLQKFPPIKKDGIYILKEVGSHTCIKASTEDILQTEFIYNIDPYDLIYIMRFEEKELKEKQKFLITEKKRDASFIIQNGYSRRHIDGKELLTDHHIVKKIDPQSLVKIAYMTGLKDGRKISEQIKKSEQVGTAKGQNLKVIK</sequence>
<dbReference type="STRING" id="1926881.BTJ39_02610"/>
<protein>
    <submittedName>
        <fullName evidence="1">Uncharacterized protein</fullName>
    </submittedName>
</protein>
<comment type="caution">
    <text evidence="1">The sequence shown here is derived from an EMBL/GenBank/DDBJ whole genome shotgun (WGS) entry which is preliminary data.</text>
</comment>
<dbReference type="AlphaFoldDB" id="A0A1S8YSK0"/>
<evidence type="ECO:0000313" key="1">
    <source>
        <dbReference type="EMBL" id="OON42064.1"/>
    </source>
</evidence>
<dbReference type="EMBL" id="MRUL01000001">
    <property type="protein sequence ID" value="OON42064.1"/>
    <property type="molecule type" value="Genomic_DNA"/>
</dbReference>
<dbReference type="RefSeq" id="WP_078001093.1">
    <property type="nucleotide sequence ID" value="NZ_MRUL01000001.1"/>
</dbReference>
<accession>A0A1S8YSK0</accession>
<gene>
    <name evidence="1" type="ORF">BTJ39_02610</name>
</gene>
<keyword evidence="2" id="KW-1185">Reference proteome</keyword>